<evidence type="ECO:0000256" key="1">
    <source>
        <dbReference type="ARBA" id="ARBA00007447"/>
    </source>
</evidence>
<dbReference type="InterPro" id="IPR034164">
    <property type="entry name" value="Pepsin-like_dom"/>
</dbReference>
<protein>
    <submittedName>
        <fullName evidence="10">Eukaryotic aspartyl protease</fullName>
    </submittedName>
</protein>
<accession>Q22RW7</accession>
<evidence type="ECO:0000313" key="10">
    <source>
        <dbReference type="EMBL" id="EAR88005.2"/>
    </source>
</evidence>
<dbReference type="OMA" id="VACHHHH"/>
<dbReference type="EMBL" id="GG662845">
    <property type="protein sequence ID" value="EAR88005.2"/>
    <property type="molecule type" value="Genomic_DNA"/>
</dbReference>
<dbReference type="AlphaFoldDB" id="Q22RW7"/>
<dbReference type="STRING" id="312017.Q22RW7"/>
<evidence type="ECO:0000256" key="7">
    <source>
        <dbReference type="RuleBase" id="RU000454"/>
    </source>
</evidence>
<sequence>MRKINKLLLIISLLLIAGFAARLKRSSKSKQQQLIADSIQSQNMKITLERDNTVEKKIQIINFIEESNSIRKNQPSFKKRVYDKDSQKIMIEEKEITADRKQQFVSMIQTNGKSVGLQNHGNTFYTGKIQVGNRDQYYKMIFDSGSTLIFLNSVQCDSIGCIRGNQYDSEASPTFKDVDLEVKVEFGSGILTGEMGIDTFYFGDMAVERVEFMEILEQDGAVFESGDFDGLIGLAFPQLGDGADTVVDYMKDQNLIPKKMFSFYMSRKDESDNSFISFGQIDQQVIAGDIKYHKVESPLYWTLLAQEIKLGGHKTSLCSREYPCPLAIDSGTSIIAGPSDQIDFLTDLILDRGFECNQIKKMPAISFVIDGEEYPILAEEYIISSNGAFANMYEHSVDPAECYPALVALDVEEPQLGPMWILGDIFMSKYYTLFNREDKTVGFAKLKSIDTRLYQKPSKIEDEEFNYNFMKKMNKRKKSKKHL</sequence>
<dbReference type="Pfam" id="PF00026">
    <property type="entry name" value="Asp"/>
    <property type="match status" value="1"/>
</dbReference>
<keyword evidence="8" id="KW-0732">Signal</keyword>
<evidence type="ECO:0000313" key="11">
    <source>
        <dbReference type="Proteomes" id="UP000009168"/>
    </source>
</evidence>
<dbReference type="InterPro" id="IPR001461">
    <property type="entry name" value="Aspartic_peptidase_A1"/>
</dbReference>
<keyword evidence="3 7" id="KW-0064">Aspartyl protease</keyword>
<dbReference type="PANTHER" id="PTHR47966">
    <property type="entry name" value="BETA-SITE APP-CLEAVING ENZYME, ISOFORM A-RELATED"/>
    <property type="match status" value="1"/>
</dbReference>
<dbReference type="InterPro" id="IPR033121">
    <property type="entry name" value="PEPTIDASE_A1"/>
</dbReference>
<dbReference type="PANTHER" id="PTHR47966:SF51">
    <property type="entry name" value="BETA-SITE APP-CLEAVING ENZYME, ISOFORM A-RELATED"/>
    <property type="match status" value="1"/>
</dbReference>
<dbReference type="KEGG" id="tet:TTHERM_00011710"/>
<feature type="active site" evidence="5">
    <location>
        <position position="143"/>
    </location>
</feature>
<evidence type="ECO:0000256" key="3">
    <source>
        <dbReference type="ARBA" id="ARBA00022750"/>
    </source>
</evidence>
<dbReference type="HOGENOM" id="CLU_013253_3_2_1"/>
<dbReference type="PRINTS" id="PR00792">
    <property type="entry name" value="PEPSIN"/>
</dbReference>
<keyword evidence="11" id="KW-1185">Reference proteome</keyword>
<dbReference type="PROSITE" id="PS51767">
    <property type="entry name" value="PEPTIDASE_A1"/>
    <property type="match status" value="1"/>
</dbReference>
<keyword evidence="6" id="KW-1015">Disulfide bond</keyword>
<feature type="domain" description="Peptidase A1" evidence="9">
    <location>
        <begin position="125"/>
        <end position="444"/>
    </location>
</feature>
<keyword evidence="2 7" id="KW-0645">Protease</keyword>
<comment type="similarity">
    <text evidence="1 7">Belongs to the peptidase A1 family.</text>
</comment>
<evidence type="ECO:0000256" key="5">
    <source>
        <dbReference type="PIRSR" id="PIRSR601461-1"/>
    </source>
</evidence>
<dbReference type="GO" id="GO:0016485">
    <property type="term" value="P:protein processing"/>
    <property type="evidence" value="ECO:0007669"/>
    <property type="project" value="UniProtKB-ARBA"/>
</dbReference>
<dbReference type="InParanoid" id="Q22RW7"/>
<proteinExistence type="inferred from homology"/>
<dbReference type="Proteomes" id="UP000009168">
    <property type="component" value="Unassembled WGS sequence"/>
</dbReference>
<dbReference type="GO" id="GO:0004190">
    <property type="term" value="F:aspartic-type endopeptidase activity"/>
    <property type="evidence" value="ECO:0007669"/>
    <property type="project" value="UniProtKB-KW"/>
</dbReference>
<feature type="signal peptide" evidence="8">
    <location>
        <begin position="1"/>
        <end position="20"/>
    </location>
</feature>
<dbReference type="FunFam" id="2.40.70.10:FF:000115">
    <property type="entry name" value="Lysosomal aspartic protease"/>
    <property type="match status" value="1"/>
</dbReference>
<dbReference type="SUPFAM" id="SSF50630">
    <property type="entry name" value="Acid proteases"/>
    <property type="match status" value="1"/>
</dbReference>
<name>Q22RW7_TETTS</name>
<evidence type="ECO:0000256" key="8">
    <source>
        <dbReference type="SAM" id="SignalP"/>
    </source>
</evidence>
<dbReference type="eggNOG" id="KOG1339">
    <property type="taxonomic scope" value="Eukaryota"/>
</dbReference>
<dbReference type="OrthoDB" id="771136at2759"/>
<evidence type="ECO:0000256" key="2">
    <source>
        <dbReference type="ARBA" id="ARBA00022670"/>
    </source>
</evidence>
<dbReference type="CDD" id="cd05471">
    <property type="entry name" value="pepsin_like"/>
    <property type="match status" value="1"/>
</dbReference>
<organism evidence="10 11">
    <name type="scientific">Tetrahymena thermophila (strain SB210)</name>
    <dbReference type="NCBI Taxonomy" id="312017"/>
    <lineage>
        <taxon>Eukaryota</taxon>
        <taxon>Sar</taxon>
        <taxon>Alveolata</taxon>
        <taxon>Ciliophora</taxon>
        <taxon>Intramacronucleata</taxon>
        <taxon>Oligohymenophorea</taxon>
        <taxon>Hymenostomatida</taxon>
        <taxon>Tetrahymenina</taxon>
        <taxon>Tetrahymenidae</taxon>
        <taxon>Tetrahymena</taxon>
    </lineage>
</organism>
<dbReference type="Gene3D" id="2.40.70.10">
    <property type="entry name" value="Acid Proteases"/>
    <property type="match status" value="2"/>
</dbReference>
<gene>
    <name evidence="10" type="ORF">TTHERM_00011710</name>
</gene>
<evidence type="ECO:0000256" key="6">
    <source>
        <dbReference type="PIRSR" id="PIRSR601461-2"/>
    </source>
</evidence>
<feature type="chain" id="PRO_5004201001" evidence="8">
    <location>
        <begin position="21"/>
        <end position="483"/>
    </location>
</feature>
<feature type="disulfide bond" evidence="6">
    <location>
        <begin position="318"/>
        <end position="324"/>
    </location>
</feature>
<keyword evidence="4 7" id="KW-0378">Hydrolase</keyword>
<evidence type="ECO:0000259" key="9">
    <source>
        <dbReference type="PROSITE" id="PS51767"/>
    </source>
</evidence>
<dbReference type="PROSITE" id="PS00141">
    <property type="entry name" value="ASP_PROTEASE"/>
    <property type="match status" value="1"/>
</dbReference>
<reference evidence="11" key="1">
    <citation type="journal article" date="2006" name="PLoS Biol.">
        <title>Macronuclear genome sequence of the ciliate Tetrahymena thermophila, a model eukaryote.</title>
        <authorList>
            <person name="Eisen J.A."/>
            <person name="Coyne R.S."/>
            <person name="Wu M."/>
            <person name="Wu D."/>
            <person name="Thiagarajan M."/>
            <person name="Wortman J.R."/>
            <person name="Badger J.H."/>
            <person name="Ren Q."/>
            <person name="Amedeo P."/>
            <person name="Jones K.M."/>
            <person name="Tallon L.J."/>
            <person name="Delcher A.L."/>
            <person name="Salzberg S.L."/>
            <person name="Silva J.C."/>
            <person name="Haas B.J."/>
            <person name="Majoros W.H."/>
            <person name="Farzad M."/>
            <person name="Carlton J.M."/>
            <person name="Smith R.K. Jr."/>
            <person name="Garg J."/>
            <person name="Pearlman R.E."/>
            <person name="Karrer K.M."/>
            <person name="Sun L."/>
            <person name="Manning G."/>
            <person name="Elde N.C."/>
            <person name="Turkewitz A.P."/>
            <person name="Asai D.J."/>
            <person name="Wilkes D.E."/>
            <person name="Wang Y."/>
            <person name="Cai H."/>
            <person name="Collins K."/>
            <person name="Stewart B.A."/>
            <person name="Lee S.R."/>
            <person name="Wilamowska K."/>
            <person name="Weinberg Z."/>
            <person name="Ruzzo W.L."/>
            <person name="Wloga D."/>
            <person name="Gaertig J."/>
            <person name="Frankel J."/>
            <person name="Tsao C.-C."/>
            <person name="Gorovsky M.A."/>
            <person name="Keeling P.J."/>
            <person name="Waller R.F."/>
            <person name="Patron N.J."/>
            <person name="Cherry J.M."/>
            <person name="Stover N.A."/>
            <person name="Krieger C.J."/>
            <person name="del Toro C."/>
            <person name="Ryder H.F."/>
            <person name="Williamson S.C."/>
            <person name="Barbeau R.A."/>
            <person name="Hamilton E.P."/>
            <person name="Orias E."/>
        </authorList>
    </citation>
    <scope>NUCLEOTIDE SEQUENCE [LARGE SCALE GENOMIC DNA]</scope>
    <source>
        <strain evidence="11">SB210</strain>
    </source>
</reference>
<evidence type="ECO:0000256" key="4">
    <source>
        <dbReference type="ARBA" id="ARBA00022801"/>
    </source>
</evidence>
<dbReference type="GeneID" id="7846053"/>
<dbReference type="InterPro" id="IPR021109">
    <property type="entry name" value="Peptidase_aspartic_dom_sf"/>
</dbReference>
<dbReference type="InterPro" id="IPR001969">
    <property type="entry name" value="Aspartic_peptidase_AS"/>
</dbReference>
<dbReference type="RefSeq" id="XP_001008250.2">
    <property type="nucleotide sequence ID" value="XM_001008250.3"/>
</dbReference>
<feature type="disulfide bond" evidence="6">
    <location>
        <begin position="156"/>
        <end position="161"/>
    </location>
</feature>
<feature type="active site" evidence="5">
    <location>
        <position position="329"/>
    </location>
</feature>